<dbReference type="InterPro" id="IPR004629">
    <property type="entry name" value="WecG_TagA_CpsF"/>
</dbReference>
<keyword evidence="4" id="KW-1185">Reference proteome</keyword>
<dbReference type="EMBL" id="BMKF01000002">
    <property type="protein sequence ID" value="GGB69700.1"/>
    <property type="molecule type" value="Genomic_DNA"/>
</dbReference>
<evidence type="ECO:0000256" key="2">
    <source>
        <dbReference type="ARBA" id="ARBA00022679"/>
    </source>
</evidence>
<evidence type="ECO:0000313" key="3">
    <source>
        <dbReference type="EMBL" id="GGB69700.1"/>
    </source>
</evidence>
<dbReference type="NCBIfam" id="TIGR00696">
    <property type="entry name" value="wecG_tagA_cpsF"/>
    <property type="match status" value="1"/>
</dbReference>
<gene>
    <name evidence="3" type="ORF">GCM10011503_17940</name>
</gene>
<proteinExistence type="predicted"/>
<dbReference type="RefSeq" id="WP_084392814.1">
    <property type="nucleotide sequence ID" value="NZ_BMKF01000002.1"/>
</dbReference>
<protein>
    <submittedName>
        <fullName evidence="3">Glycosyl transferase</fullName>
    </submittedName>
</protein>
<evidence type="ECO:0000313" key="4">
    <source>
        <dbReference type="Proteomes" id="UP000628854"/>
    </source>
</evidence>
<dbReference type="PANTHER" id="PTHR34136:SF1">
    <property type="entry name" value="UDP-N-ACETYL-D-MANNOSAMINURONIC ACID TRANSFERASE"/>
    <property type="match status" value="1"/>
</dbReference>
<dbReference type="CDD" id="cd06533">
    <property type="entry name" value="Glyco_transf_WecG_TagA"/>
    <property type="match status" value="1"/>
</dbReference>
<accession>A0ABQ1JM55</accession>
<keyword evidence="2 3" id="KW-0808">Transferase</keyword>
<sequence>MQASQITPNTPIETTAPRNGAKQFLGLPFQAMKTRDAARHIAANALGSEGFWYVVTPNVDHVVRLQREPDLGAMYHGSGLILNDSRILELLASWERMDLPASPGADIVQTIFEKELERDEPVVVVGCTASEITALKAKFGLSDVRWHDAPMGLRNNPDAIRKAAEFMAANPARFHFLCVGSPQQEMVALAAREHGGVQGVGICCGASIDFLTGKTRRAPEWMRRYRLEWLHRLTSEPQRMVKRYLIDGPKIFGIWRRDRKARKAAG</sequence>
<dbReference type="Proteomes" id="UP000628854">
    <property type="component" value="Unassembled WGS sequence"/>
</dbReference>
<organism evidence="3 4">
    <name type="scientific">Henriciella pelagia</name>
    <dbReference type="NCBI Taxonomy" id="1977912"/>
    <lineage>
        <taxon>Bacteria</taxon>
        <taxon>Pseudomonadati</taxon>
        <taxon>Pseudomonadota</taxon>
        <taxon>Alphaproteobacteria</taxon>
        <taxon>Hyphomonadales</taxon>
        <taxon>Hyphomonadaceae</taxon>
        <taxon>Henriciella</taxon>
    </lineage>
</organism>
<dbReference type="Pfam" id="PF03808">
    <property type="entry name" value="Glyco_tran_WecG"/>
    <property type="match status" value="1"/>
</dbReference>
<keyword evidence="1" id="KW-0328">Glycosyltransferase</keyword>
<dbReference type="GO" id="GO:0016740">
    <property type="term" value="F:transferase activity"/>
    <property type="evidence" value="ECO:0007669"/>
    <property type="project" value="UniProtKB-KW"/>
</dbReference>
<name>A0ABQ1JM55_9PROT</name>
<evidence type="ECO:0000256" key="1">
    <source>
        <dbReference type="ARBA" id="ARBA00022676"/>
    </source>
</evidence>
<dbReference type="PANTHER" id="PTHR34136">
    <property type="match status" value="1"/>
</dbReference>
<reference evidence="4" key="1">
    <citation type="journal article" date="2019" name="Int. J. Syst. Evol. Microbiol.">
        <title>The Global Catalogue of Microorganisms (GCM) 10K type strain sequencing project: providing services to taxonomists for standard genome sequencing and annotation.</title>
        <authorList>
            <consortium name="The Broad Institute Genomics Platform"/>
            <consortium name="The Broad Institute Genome Sequencing Center for Infectious Disease"/>
            <person name="Wu L."/>
            <person name="Ma J."/>
        </authorList>
    </citation>
    <scope>NUCLEOTIDE SEQUENCE [LARGE SCALE GENOMIC DNA]</scope>
    <source>
        <strain evidence="4">CGMCC 1.15928</strain>
    </source>
</reference>
<comment type="caution">
    <text evidence="3">The sequence shown here is derived from an EMBL/GenBank/DDBJ whole genome shotgun (WGS) entry which is preliminary data.</text>
</comment>